<reference evidence="1 2" key="1">
    <citation type="submission" date="2021-01" db="EMBL/GenBank/DDBJ databases">
        <title>Belnapia mucosa sp. nov. and Belnapia arida sp. nov., isolated from the Tabernas Desert (Almeria, Spain).</title>
        <authorList>
            <person name="Molina-Menor E."/>
            <person name="Vidal-Verdu A."/>
            <person name="Calonge A."/>
            <person name="Satari L."/>
            <person name="Pereto J."/>
            <person name="Porcar M."/>
        </authorList>
    </citation>
    <scope>NUCLEOTIDE SEQUENCE [LARGE SCALE GENOMIC DNA]</scope>
    <source>
        <strain evidence="1 2">T18</strain>
    </source>
</reference>
<dbReference type="Gene3D" id="3.40.50.150">
    <property type="entry name" value="Vaccinia Virus protein VP39"/>
    <property type="match status" value="1"/>
</dbReference>
<dbReference type="RefSeq" id="WP_202829586.1">
    <property type="nucleotide sequence ID" value="NZ_JAETWB010000001.1"/>
</dbReference>
<evidence type="ECO:0000313" key="1">
    <source>
        <dbReference type="EMBL" id="MBL6076382.1"/>
    </source>
</evidence>
<sequence>MTDLRRHAPATLRNREPLLATLRRHLPATGLVLEVASGSGEHAAFLAAALPHLAFQPTERDPEAVPGIDAWCAGLPNCRPGLLLDATEPGWPAADAVLCVNMIHIAPWAATLGLMRGGAASLPPGGPLILYGPFKRGGAHTAPGNAAFDADLRARDPAWGLRDLEAVAEAAAAEGFAPPIVEPMPANNLTLVFHRS</sequence>
<dbReference type="Pfam" id="PF06080">
    <property type="entry name" value="DUF938"/>
    <property type="match status" value="1"/>
</dbReference>
<dbReference type="PANTHER" id="PTHR20974:SF0">
    <property type="entry name" value="UPF0585 PROTEIN CG18661"/>
    <property type="match status" value="1"/>
</dbReference>
<comment type="caution">
    <text evidence="1">The sequence shown here is derived from an EMBL/GenBank/DDBJ whole genome shotgun (WGS) entry which is preliminary data.</text>
</comment>
<name>A0ABS1TVB2_9PROT</name>
<protein>
    <submittedName>
        <fullName evidence="1">DUF938 domain-containing protein</fullName>
    </submittedName>
</protein>
<dbReference type="Proteomes" id="UP000660885">
    <property type="component" value="Unassembled WGS sequence"/>
</dbReference>
<keyword evidence="2" id="KW-1185">Reference proteome</keyword>
<accession>A0ABS1TVB2</accession>
<organism evidence="1 2">
    <name type="scientific">Belnapia arida</name>
    <dbReference type="NCBI Taxonomy" id="2804533"/>
    <lineage>
        <taxon>Bacteria</taxon>
        <taxon>Pseudomonadati</taxon>
        <taxon>Pseudomonadota</taxon>
        <taxon>Alphaproteobacteria</taxon>
        <taxon>Acetobacterales</taxon>
        <taxon>Roseomonadaceae</taxon>
        <taxon>Belnapia</taxon>
    </lineage>
</organism>
<dbReference type="InterPro" id="IPR010342">
    <property type="entry name" value="DUF938"/>
</dbReference>
<dbReference type="PANTHER" id="PTHR20974">
    <property type="entry name" value="UPF0585 PROTEIN CG18661"/>
    <property type="match status" value="1"/>
</dbReference>
<proteinExistence type="predicted"/>
<dbReference type="SUPFAM" id="SSF53335">
    <property type="entry name" value="S-adenosyl-L-methionine-dependent methyltransferases"/>
    <property type="match status" value="1"/>
</dbReference>
<dbReference type="EMBL" id="JAETWB010000001">
    <property type="protein sequence ID" value="MBL6076382.1"/>
    <property type="molecule type" value="Genomic_DNA"/>
</dbReference>
<dbReference type="InterPro" id="IPR029063">
    <property type="entry name" value="SAM-dependent_MTases_sf"/>
</dbReference>
<evidence type="ECO:0000313" key="2">
    <source>
        <dbReference type="Proteomes" id="UP000660885"/>
    </source>
</evidence>
<gene>
    <name evidence="1" type="ORF">JMJ56_00110</name>
</gene>